<dbReference type="InterPro" id="IPR043128">
    <property type="entry name" value="Rev_trsase/Diguanyl_cyclase"/>
</dbReference>
<sequence length="437" mass="50386">MLSAHACTVSKLHNFITWTNLTAPWQKRFQVESSEHQAMDKLMTFPQNSMPSGDWISEFQRVASTTKLPMTFDDIKLYFIKRSCPALRNALTQVAENLNTSEELFNKAAQIIVTSMEAKNIGRSGQGAYQHRPKVVFADIFESPTGVVPDQPISHEIILEAGVVPPKGCIYRMSEEELTVLHAQLDDLLDKGWIRPSSSPYGEPILFVRKKNKDLRLCINYRKLNAQTVRNAGPLPRIDDLLERLGCAIFFSKLDLKSRYHQISIHPQDRYKTAFKMRYGLFELVVMPFGLTNTPTTFQAAMTNELRAMLDRFVLVYLDDILVYSRTLEEHLEHLRRVLEPLRRTKYKANRDKCEFVRQELEYFGHFVTPEGISPLSDKIQAIQDWSEPRNVTDVRSFLGLASYYQRFIKGYSKIAAHSTKLQCEDRSFDFGKDARE</sequence>
<reference evidence="2 3" key="1">
    <citation type="journal article" date="2018" name="Cell">
        <title>The Chara Genome: Secondary Complexity and Implications for Plant Terrestrialization.</title>
        <authorList>
            <person name="Nishiyama T."/>
            <person name="Sakayama H."/>
            <person name="Vries J.D."/>
            <person name="Buschmann H."/>
            <person name="Saint-Marcoux D."/>
            <person name="Ullrich K.K."/>
            <person name="Haas F.B."/>
            <person name="Vanderstraeten L."/>
            <person name="Becker D."/>
            <person name="Lang D."/>
            <person name="Vosolsobe S."/>
            <person name="Rombauts S."/>
            <person name="Wilhelmsson P.K.I."/>
            <person name="Janitza P."/>
            <person name="Kern R."/>
            <person name="Heyl A."/>
            <person name="Rumpler F."/>
            <person name="Villalobos L.I.A.C."/>
            <person name="Clay J.M."/>
            <person name="Skokan R."/>
            <person name="Toyoda A."/>
            <person name="Suzuki Y."/>
            <person name="Kagoshima H."/>
            <person name="Schijlen E."/>
            <person name="Tajeshwar N."/>
            <person name="Catarino B."/>
            <person name="Hetherington A.J."/>
            <person name="Saltykova A."/>
            <person name="Bonnot C."/>
            <person name="Breuninger H."/>
            <person name="Symeonidi A."/>
            <person name="Radhakrishnan G.V."/>
            <person name="Van Nieuwerburgh F."/>
            <person name="Deforce D."/>
            <person name="Chang C."/>
            <person name="Karol K.G."/>
            <person name="Hedrich R."/>
            <person name="Ulvskov P."/>
            <person name="Glockner G."/>
            <person name="Delwiche C.F."/>
            <person name="Petrasek J."/>
            <person name="Van de Peer Y."/>
            <person name="Friml J."/>
            <person name="Beilby M."/>
            <person name="Dolan L."/>
            <person name="Kohara Y."/>
            <person name="Sugano S."/>
            <person name="Fujiyama A."/>
            <person name="Delaux P.-M."/>
            <person name="Quint M."/>
            <person name="TheiBen G."/>
            <person name="Hagemann M."/>
            <person name="Harholt J."/>
            <person name="Dunand C."/>
            <person name="Zachgo S."/>
            <person name="Langdale J."/>
            <person name="Maumus F."/>
            <person name="Straeten D.V.D."/>
            <person name="Gould S.B."/>
            <person name="Rensing S.A."/>
        </authorList>
    </citation>
    <scope>NUCLEOTIDE SEQUENCE [LARGE SCALE GENOMIC DNA]</scope>
    <source>
        <strain evidence="2 3">S276</strain>
    </source>
</reference>
<dbReference type="Gene3D" id="3.10.10.10">
    <property type="entry name" value="HIV Type 1 Reverse Transcriptase, subunit A, domain 1"/>
    <property type="match status" value="1"/>
</dbReference>
<protein>
    <recommendedName>
        <fullName evidence="1">Reverse transcriptase domain-containing protein</fullName>
    </recommendedName>
</protein>
<dbReference type="CDD" id="cd01647">
    <property type="entry name" value="RT_LTR"/>
    <property type="match status" value="1"/>
</dbReference>
<proteinExistence type="predicted"/>
<evidence type="ECO:0000313" key="3">
    <source>
        <dbReference type="Proteomes" id="UP000265515"/>
    </source>
</evidence>
<dbReference type="SUPFAM" id="SSF56672">
    <property type="entry name" value="DNA/RNA polymerases"/>
    <property type="match status" value="1"/>
</dbReference>
<gene>
    <name evidence="2" type="ORF">CBR_g23208</name>
</gene>
<dbReference type="InterPro" id="IPR000477">
    <property type="entry name" value="RT_dom"/>
</dbReference>
<dbReference type="OrthoDB" id="420169at2759"/>
<dbReference type="PANTHER" id="PTHR24559:SF444">
    <property type="entry name" value="REVERSE TRANSCRIPTASE DOMAIN-CONTAINING PROTEIN"/>
    <property type="match status" value="1"/>
</dbReference>
<dbReference type="InterPro" id="IPR053134">
    <property type="entry name" value="RNA-dir_DNA_polymerase"/>
</dbReference>
<evidence type="ECO:0000313" key="2">
    <source>
        <dbReference type="EMBL" id="GBG61693.1"/>
    </source>
</evidence>
<dbReference type="InterPro" id="IPR043502">
    <property type="entry name" value="DNA/RNA_pol_sf"/>
</dbReference>
<dbReference type="Proteomes" id="UP000265515">
    <property type="component" value="Unassembled WGS sequence"/>
</dbReference>
<comment type="caution">
    <text evidence="2">The sequence shown here is derived from an EMBL/GenBank/DDBJ whole genome shotgun (WGS) entry which is preliminary data.</text>
</comment>
<dbReference type="Gramene" id="GBG61693">
    <property type="protein sequence ID" value="GBG61693"/>
    <property type="gene ID" value="CBR_g23208"/>
</dbReference>
<accession>A0A388JVB2</accession>
<keyword evidence="3" id="KW-1185">Reference proteome</keyword>
<dbReference type="PROSITE" id="PS50878">
    <property type="entry name" value="RT_POL"/>
    <property type="match status" value="1"/>
</dbReference>
<organism evidence="2 3">
    <name type="scientific">Chara braunii</name>
    <name type="common">Braun's stonewort</name>
    <dbReference type="NCBI Taxonomy" id="69332"/>
    <lineage>
        <taxon>Eukaryota</taxon>
        <taxon>Viridiplantae</taxon>
        <taxon>Streptophyta</taxon>
        <taxon>Charophyceae</taxon>
        <taxon>Charales</taxon>
        <taxon>Characeae</taxon>
        <taxon>Chara</taxon>
    </lineage>
</organism>
<dbReference type="Pfam" id="PF00078">
    <property type="entry name" value="RVT_1"/>
    <property type="match status" value="1"/>
</dbReference>
<evidence type="ECO:0000259" key="1">
    <source>
        <dbReference type="PROSITE" id="PS50878"/>
    </source>
</evidence>
<feature type="domain" description="Reverse transcriptase" evidence="1">
    <location>
        <begin position="189"/>
        <end position="368"/>
    </location>
</feature>
<dbReference type="PANTHER" id="PTHR24559">
    <property type="entry name" value="TRANSPOSON TY3-I GAG-POL POLYPROTEIN"/>
    <property type="match status" value="1"/>
</dbReference>
<dbReference type="AlphaFoldDB" id="A0A388JVB2"/>
<name>A0A388JVB2_CHABU</name>
<dbReference type="Gene3D" id="3.30.70.270">
    <property type="match status" value="2"/>
</dbReference>
<dbReference type="EMBL" id="BFEA01000022">
    <property type="protein sequence ID" value="GBG61693.1"/>
    <property type="molecule type" value="Genomic_DNA"/>
</dbReference>